<name>A0A1Y1JHS6_PLAGO</name>
<reference evidence="3" key="1">
    <citation type="submission" date="2017-04" db="EMBL/GenBank/DDBJ databases">
        <title>Plasmodium gonderi genome.</title>
        <authorList>
            <person name="Arisue N."/>
            <person name="Honma H."/>
            <person name="Kawai S."/>
            <person name="Tougan T."/>
            <person name="Tanabe K."/>
            <person name="Horii T."/>
        </authorList>
    </citation>
    <scope>NUCLEOTIDE SEQUENCE [LARGE SCALE GENOMIC DNA]</scope>
    <source>
        <strain evidence="3">ATCC 30045</strain>
    </source>
</reference>
<organism evidence="2 3">
    <name type="scientific">Plasmodium gonderi</name>
    <dbReference type="NCBI Taxonomy" id="77519"/>
    <lineage>
        <taxon>Eukaryota</taxon>
        <taxon>Sar</taxon>
        <taxon>Alveolata</taxon>
        <taxon>Apicomplexa</taxon>
        <taxon>Aconoidasida</taxon>
        <taxon>Haemosporida</taxon>
        <taxon>Plasmodiidae</taxon>
        <taxon>Plasmodium</taxon>
        <taxon>Plasmodium (Plasmodium)</taxon>
    </lineage>
</organism>
<evidence type="ECO:0000313" key="2">
    <source>
        <dbReference type="EMBL" id="GAW79993.1"/>
    </source>
</evidence>
<protein>
    <submittedName>
        <fullName evidence="2">Uncharacterized protein</fullName>
    </submittedName>
</protein>
<dbReference type="GeneID" id="39746705"/>
<dbReference type="AlphaFoldDB" id="A0A1Y1JHS6"/>
<dbReference type="EMBL" id="BDQF01000007">
    <property type="protein sequence ID" value="GAW79993.1"/>
    <property type="molecule type" value="Genomic_DNA"/>
</dbReference>
<feature type="compositionally biased region" description="Basic and acidic residues" evidence="1">
    <location>
        <begin position="443"/>
        <end position="462"/>
    </location>
</feature>
<evidence type="ECO:0000313" key="3">
    <source>
        <dbReference type="Proteomes" id="UP000195521"/>
    </source>
</evidence>
<dbReference type="RefSeq" id="XP_028542582.1">
    <property type="nucleotide sequence ID" value="XM_028686781.1"/>
</dbReference>
<gene>
    <name evidence="2" type="ORF">PGO_061380</name>
</gene>
<evidence type="ECO:0000256" key="1">
    <source>
        <dbReference type="SAM" id="MobiDB-lite"/>
    </source>
</evidence>
<dbReference type="Proteomes" id="UP000195521">
    <property type="component" value="Unassembled WGS sequence"/>
</dbReference>
<comment type="caution">
    <text evidence="2">The sequence shown here is derived from an EMBL/GenBank/DDBJ whole genome shotgun (WGS) entry which is preliminary data.</text>
</comment>
<feature type="region of interest" description="Disordered" evidence="1">
    <location>
        <begin position="443"/>
        <end position="475"/>
    </location>
</feature>
<sequence>MNYMKMLRIASSHKGRSNVAIDMLVMEKHSGKGGERVITGKETAHGRKKSFHLDYRMNMQNCKTDNDGDDAVTIEIYNKIIDEHNLVRGRKTSSGIRKKRKKNFELVTSGSNTVPNEQKELQIRHDENENCKNEMNHGNVLSLVRKEPLWKKLNESKLSGGEFVTSGNLYKKEQLCEKKQYDMVSCKVNHSVAIEEKKKDISIKCTLEKNVNNMLQRQKENKVNLDEKKKNDHFFKIFFSSKKVKIIKSQNHPIFIHLYKLATDGKYREKQEKILLTSKKIILEREKNHITRIYTNSIDNLKEFRSYDNFILLSNKLLKKLSFLYSFKNGVLAEVAHTFHYDDVGLPHLAFCFYNINVDDSHMEVGSRHKNDYSDELEQHTHKDVSLSCTQNRRYKQTSVHMHKSDLQFLCNGDIGTIIRSCFLLKWQCIFNINDLNHMKKWGKSEGKRDEKKEVSSNKRDTTTNGKNVPTHNHVTNPKKIDINSIYNIDFFHPLTIRASGGYVLDIPYKNIQLADLHKYARENKILLLKYSSDSDLCIHYEKKCLEQDKPFLNLLNKAKGIFLILDNCNNIEKKYKSIHSNFVHIGPSNNILNNSTDENTFDHIYYVNLKNNRERPLDMISAYTIFMYILKANFFRHIPQSSYVCIT</sequence>
<feature type="compositionally biased region" description="Polar residues" evidence="1">
    <location>
        <begin position="463"/>
        <end position="475"/>
    </location>
</feature>
<proteinExistence type="predicted"/>
<dbReference type="OMA" id="REKNHIT"/>
<accession>A0A1Y1JHS6</accession>
<dbReference type="OrthoDB" id="270651at2759"/>
<keyword evidence="3" id="KW-1185">Reference proteome</keyword>